<dbReference type="EMBL" id="WTVS01000030">
    <property type="protein sequence ID" value="NMF98692.1"/>
    <property type="molecule type" value="Genomic_DNA"/>
</dbReference>
<evidence type="ECO:0000313" key="2">
    <source>
        <dbReference type="Proteomes" id="UP000634522"/>
    </source>
</evidence>
<sequence>MSLFPTPMLLPSTPREVSAPVLGVGLPVFQPGEPHVSCIHIDATDCCTGPCRSHWLSGPGHTGKRLPLQVRHSAAGHYIGTADEDGPVSRESVEYFRSQYAAEHALATGRWQQRLHP</sequence>
<proteinExistence type="predicted"/>
<gene>
    <name evidence="1" type="ORF">GPA27_15000</name>
</gene>
<protein>
    <submittedName>
        <fullName evidence="1">Uncharacterized protein</fullName>
    </submittedName>
</protein>
<name>A0ABX1NHB6_9RHOO</name>
<reference evidence="1 2" key="1">
    <citation type="submission" date="2019-12" db="EMBL/GenBank/DDBJ databases">
        <title>Comparative genomics gives insights into the taxonomy of the Azoarcus-Aromatoleum group and reveals separate origins of nif in the plant-associated Azoarcus and non-plant-associated Aromatoleum sub-groups.</title>
        <authorList>
            <person name="Lafos M."/>
            <person name="Maluk M."/>
            <person name="Batista M."/>
            <person name="Junghare M."/>
            <person name="Carmona M."/>
            <person name="Faoro H."/>
            <person name="Cruz L.M."/>
            <person name="Battistoni F."/>
            <person name="De Souza E."/>
            <person name="Pedrosa F."/>
            <person name="Chen W.-M."/>
            <person name="Poole P.S."/>
            <person name="Dixon R.A."/>
            <person name="James E.K."/>
        </authorList>
    </citation>
    <scope>NUCLEOTIDE SEQUENCE [LARGE SCALE GENOMIC DNA]</scope>
    <source>
        <strain evidence="1 2">T</strain>
    </source>
</reference>
<accession>A0ABX1NHB6</accession>
<keyword evidence="2" id="KW-1185">Reference proteome</keyword>
<comment type="caution">
    <text evidence="1">The sequence shown here is derived from an EMBL/GenBank/DDBJ whole genome shotgun (WGS) entry which is preliminary data.</text>
</comment>
<dbReference type="Proteomes" id="UP000634522">
    <property type="component" value="Unassembled WGS sequence"/>
</dbReference>
<organism evidence="1 2">
    <name type="scientific">Aromatoleum toluolicum</name>
    <dbReference type="NCBI Taxonomy" id="90060"/>
    <lineage>
        <taxon>Bacteria</taxon>
        <taxon>Pseudomonadati</taxon>
        <taxon>Pseudomonadota</taxon>
        <taxon>Betaproteobacteria</taxon>
        <taxon>Rhodocyclales</taxon>
        <taxon>Rhodocyclaceae</taxon>
        <taxon>Aromatoleum</taxon>
    </lineage>
</organism>
<evidence type="ECO:0000313" key="1">
    <source>
        <dbReference type="EMBL" id="NMF98692.1"/>
    </source>
</evidence>